<dbReference type="InterPro" id="IPR003344">
    <property type="entry name" value="Big_1_dom"/>
</dbReference>
<dbReference type="RefSeq" id="WP_166329715.1">
    <property type="nucleotide sequence ID" value="NZ_CP049933.1"/>
</dbReference>
<name>A0ABX6JVE9_9MICO</name>
<feature type="domain" description="Big-1" evidence="2">
    <location>
        <begin position="624"/>
        <end position="714"/>
    </location>
</feature>
<sequence>MTAVLVDEFGNAVSGEETALLATTADGLGSGGITAFTESVVPGTYTAAVTSSVAGNKTLAVALSGEPVLPAGNTIARFVAGGVDTGNPGTTYAVSGGQQTVGTGAHTITVTLVDAEGNPVPAQAAGISADTGDDLGDGSISDFTETGTAGTYTASVTSTVSGPKTITVLYGANPVTLAGNDTALFVPGAIDFTNANTNYTVSTGTRPVGAGEHTVTVILSDEFGNPVSGQQAAIVPATADALGTGEFSAFTETATAGTYEATVTSSVSGVKAITVSVGVNSVRLSGNGTAAFVSGDVDLENSETNYVVTTGDVSVDGGSHSVIVTLADELNNPVTGQSADLLASTINSLGSGTITGFTETAIPGEYQATITSSIAGNKDITVSLGGEPVTAAGNTAASFVAGGVDVGNSGTRYSVSAGNQTVSTGSHTVTVTLADAEDNAVSGQAAGLSATTAADLGTGEIGTFTETATAGTYQATITSTVSGPKPITVTYGGSAVTASGNTTAVFVAGEVDLNNGSTRYSVTTGDQVVGSGQHTVTVTLRDEFNNPVTNQASNLVADSAQNLGVGTISPFTETSDGVYEASLSSTVSGSKNITVALGLASVPLSGNGVASFVAGSVDLNDSGTVYSVSTGEQQVGTGLHTITVTLLDVFGNGVPGQQALIDANTSAVIGTGSFSAFAPTATPGIYTATVSSSISGSKPIDVSFEGAAVDASGNTDALFAAGGVDPANPASNYAVSTGDEIVGTGSHTVTVALADALGNPVPGQAAQLAATTSGDLGTGAFTGFVESASVGIYEATMTSTVSGSKPVTVTYNSAPITLAGNGSASFISGDTDLTSPATSYSVSSGNASVEGGSHLVTITLADSFANPVPGKAVDLVASTTDDLGSGTITAVTESLTTPGTYQATVTSSVAGGKAIAVALGGDSVTLNGNGTAQFIAGGPDTDNAGTVFEVTEGPQTVGAGSHTVRVNLRDSSGNPVSGEAAGINANTVDGLGSGTISSFTETGTPGLYEASVTSTLIGGKSITVNYGASAITAQGNTVALFVAAAVDPGSPGTNYSVTSGNQQVGTGQHTVTVTLADAFGNRVSGQSALLDAATTDSLGSGTIGGFVETGTTGVYLAPVTSTLAGSKAVTASYNSLPITLSGNGNAVFVAGGVDVGNAATSYTVSSGDASVSSGSHTITMTLADAFGNPVPGMAPRVTATTAANLGSGTITGVTEQATPGTYQATVTSSIAGNKDITALFDAAPLTLSGNGIARFVAGELILQTRAPLSP</sequence>
<dbReference type="Proteomes" id="UP000503441">
    <property type="component" value="Chromosome"/>
</dbReference>
<dbReference type="EMBL" id="CP049933">
    <property type="protein sequence ID" value="QIM18281.1"/>
    <property type="molecule type" value="Genomic_DNA"/>
</dbReference>
<organism evidence="3 4">
    <name type="scientific">Leucobacter coleopterorum</name>
    <dbReference type="NCBI Taxonomy" id="2714933"/>
    <lineage>
        <taxon>Bacteria</taxon>
        <taxon>Bacillati</taxon>
        <taxon>Actinomycetota</taxon>
        <taxon>Actinomycetes</taxon>
        <taxon>Micrococcales</taxon>
        <taxon>Microbacteriaceae</taxon>
        <taxon>Leucobacter</taxon>
    </lineage>
</organism>
<comment type="similarity">
    <text evidence="1">Belongs to the intimin/invasin family.</text>
</comment>
<dbReference type="InterPro" id="IPR008964">
    <property type="entry name" value="Invasin/intimin_cell_adhesion"/>
</dbReference>
<feature type="domain" description="Big-1" evidence="2">
    <location>
        <begin position="730"/>
        <end position="820"/>
    </location>
</feature>
<evidence type="ECO:0000313" key="3">
    <source>
        <dbReference type="EMBL" id="QIM18281.1"/>
    </source>
</evidence>
<feature type="domain" description="Big-1" evidence="2">
    <location>
        <begin position="517"/>
        <end position="605"/>
    </location>
</feature>
<dbReference type="Pfam" id="PF09134">
    <property type="entry name" value="Invasin_D3"/>
    <property type="match status" value="1"/>
</dbReference>
<dbReference type="SMART" id="SM00634">
    <property type="entry name" value="BID_1"/>
    <property type="match status" value="7"/>
</dbReference>
<feature type="domain" description="Big-1" evidence="2">
    <location>
        <begin position="89"/>
        <end position="179"/>
    </location>
</feature>
<feature type="domain" description="Big-1" evidence="2">
    <location>
        <begin position="411"/>
        <end position="499"/>
    </location>
</feature>
<accession>A0ABX6JVE9</accession>
<dbReference type="Gene3D" id="2.60.40.10">
    <property type="entry name" value="Immunoglobulins"/>
    <property type="match status" value="12"/>
</dbReference>
<gene>
    <name evidence="3" type="ORF">G7066_05755</name>
</gene>
<dbReference type="SUPFAM" id="SSF49373">
    <property type="entry name" value="Invasin/intimin cell-adhesion fragments"/>
    <property type="match status" value="12"/>
</dbReference>
<feature type="domain" description="Big-1" evidence="2">
    <location>
        <begin position="1158"/>
        <end position="1250"/>
    </location>
</feature>
<dbReference type="InterPro" id="IPR015217">
    <property type="entry name" value="Invasin_dom_3"/>
</dbReference>
<reference evidence="3 4" key="1">
    <citation type="submission" date="2020-03" db="EMBL/GenBank/DDBJ databases">
        <title>Leucobacter sp. nov., isolated from beetles.</title>
        <authorList>
            <person name="Hyun D.-W."/>
            <person name="Bae J.-W."/>
        </authorList>
    </citation>
    <scope>NUCLEOTIDE SEQUENCE [LARGE SCALE GENOMIC DNA]</scope>
    <source>
        <strain evidence="3 4">HDW9A</strain>
    </source>
</reference>
<evidence type="ECO:0000256" key="1">
    <source>
        <dbReference type="ARBA" id="ARBA00010116"/>
    </source>
</evidence>
<feature type="domain" description="Big-1" evidence="2">
    <location>
        <begin position="946"/>
        <end position="1033"/>
    </location>
</feature>
<proteinExistence type="inferred from homology"/>
<keyword evidence="4" id="KW-1185">Reference proteome</keyword>
<protein>
    <recommendedName>
        <fullName evidence="2">Big-1 domain-containing protein</fullName>
    </recommendedName>
</protein>
<evidence type="ECO:0000313" key="4">
    <source>
        <dbReference type="Proteomes" id="UP000503441"/>
    </source>
</evidence>
<dbReference type="InterPro" id="IPR013783">
    <property type="entry name" value="Ig-like_fold"/>
</dbReference>
<evidence type="ECO:0000259" key="2">
    <source>
        <dbReference type="SMART" id="SM00634"/>
    </source>
</evidence>